<dbReference type="Proteomes" id="UP000502415">
    <property type="component" value="Chromosome"/>
</dbReference>
<organism evidence="2 3">
    <name type="scientific">Massilia forsythiae</name>
    <dbReference type="NCBI Taxonomy" id="2728020"/>
    <lineage>
        <taxon>Bacteria</taxon>
        <taxon>Pseudomonadati</taxon>
        <taxon>Pseudomonadota</taxon>
        <taxon>Betaproteobacteria</taxon>
        <taxon>Burkholderiales</taxon>
        <taxon>Oxalobacteraceae</taxon>
        <taxon>Telluria group</taxon>
        <taxon>Massilia</taxon>
    </lineage>
</organism>
<dbReference type="KEGG" id="mfy:HH212_00145"/>
<name>A0A7Z2ZQQ2_9BURK</name>
<evidence type="ECO:0000256" key="1">
    <source>
        <dbReference type="SAM" id="MobiDB-lite"/>
    </source>
</evidence>
<accession>A0A7Z2ZQQ2</accession>
<dbReference type="RefSeq" id="WP_169433547.1">
    <property type="nucleotide sequence ID" value="NZ_CP051685.1"/>
</dbReference>
<dbReference type="AlphaFoldDB" id="A0A7Z2ZQQ2"/>
<keyword evidence="3" id="KW-1185">Reference proteome</keyword>
<evidence type="ECO:0000313" key="3">
    <source>
        <dbReference type="Proteomes" id="UP000502415"/>
    </source>
</evidence>
<dbReference type="EMBL" id="CP051685">
    <property type="protein sequence ID" value="QJD98647.1"/>
    <property type="molecule type" value="Genomic_DNA"/>
</dbReference>
<sequence length="81" mass="8706">MTARRRRVAWGGGGLTRAERAMGGNSAEDRAAMQTYRANRSSQRYYRDLDAIDTAPNPAPAGDDSGAPVISSTDTDTEKSE</sequence>
<gene>
    <name evidence="2" type="ORF">HH212_00145</name>
</gene>
<reference evidence="2 3" key="1">
    <citation type="submission" date="2020-04" db="EMBL/GenBank/DDBJ databases">
        <title>Genome sequencing of novel species.</title>
        <authorList>
            <person name="Heo J."/>
            <person name="Kim S.-J."/>
            <person name="Kim J.-S."/>
            <person name="Hong S.-B."/>
            <person name="Kwon S.-W."/>
        </authorList>
    </citation>
    <scope>NUCLEOTIDE SEQUENCE [LARGE SCALE GENOMIC DNA]</scope>
    <source>
        <strain evidence="2 3">GN2-R2</strain>
    </source>
</reference>
<protein>
    <submittedName>
        <fullName evidence="2">Uncharacterized protein</fullName>
    </submittedName>
</protein>
<feature type="region of interest" description="Disordered" evidence="1">
    <location>
        <begin position="49"/>
        <end position="81"/>
    </location>
</feature>
<proteinExistence type="predicted"/>
<evidence type="ECO:0000313" key="2">
    <source>
        <dbReference type="EMBL" id="QJD98647.1"/>
    </source>
</evidence>